<dbReference type="Proteomes" id="UP001623349">
    <property type="component" value="Unassembled WGS sequence"/>
</dbReference>
<comment type="caution">
    <text evidence="1">The sequence shown here is derived from an EMBL/GenBank/DDBJ whole genome shotgun (WGS) entry which is preliminary data.</text>
</comment>
<organism evidence="1 2">
    <name type="scientific">Apodemus speciosus</name>
    <name type="common">Large Japanese field mouse</name>
    <dbReference type="NCBI Taxonomy" id="105296"/>
    <lineage>
        <taxon>Eukaryota</taxon>
        <taxon>Metazoa</taxon>
        <taxon>Chordata</taxon>
        <taxon>Craniata</taxon>
        <taxon>Vertebrata</taxon>
        <taxon>Euteleostomi</taxon>
        <taxon>Mammalia</taxon>
        <taxon>Eutheria</taxon>
        <taxon>Euarchontoglires</taxon>
        <taxon>Glires</taxon>
        <taxon>Rodentia</taxon>
        <taxon>Myomorpha</taxon>
        <taxon>Muroidea</taxon>
        <taxon>Muridae</taxon>
        <taxon>Murinae</taxon>
        <taxon>Apodemus</taxon>
    </lineage>
</organism>
<evidence type="ECO:0000313" key="2">
    <source>
        <dbReference type="Proteomes" id="UP001623349"/>
    </source>
</evidence>
<accession>A0ABQ0FHK7</accession>
<proteinExistence type="predicted"/>
<reference evidence="1 2" key="1">
    <citation type="submission" date="2024-08" db="EMBL/GenBank/DDBJ databases">
        <title>The draft genome of Apodemus speciosus.</title>
        <authorList>
            <person name="Nabeshima K."/>
            <person name="Suzuki S."/>
            <person name="Onuma M."/>
        </authorList>
    </citation>
    <scope>NUCLEOTIDE SEQUENCE [LARGE SCALE GENOMIC DNA]</scope>
    <source>
        <strain evidence="1">IB14-021</strain>
    </source>
</reference>
<evidence type="ECO:0000313" key="1">
    <source>
        <dbReference type="EMBL" id="GAB1298666.1"/>
    </source>
</evidence>
<keyword evidence="2" id="KW-1185">Reference proteome</keyword>
<gene>
    <name evidence="1" type="ORF">APTSU1_001390200</name>
</gene>
<dbReference type="EMBL" id="BAAFST010000014">
    <property type="protein sequence ID" value="GAB1298666.1"/>
    <property type="molecule type" value="Genomic_DNA"/>
</dbReference>
<sequence length="43" mass="4672">MTRGPPWFLTAAQTPNTAPCCRRTLDPDRALKGFPTLDILASA</sequence>
<protein>
    <submittedName>
        <fullName evidence="1">Uncharacterized protein</fullName>
    </submittedName>
</protein>
<name>A0ABQ0FHK7_APOSI</name>